<accession>A0A6L6WL03</accession>
<evidence type="ECO:0000313" key="2">
    <source>
        <dbReference type="Proteomes" id="UP000478892"/>
    </source>
</evidence>
<name>A0A6L6WL03_9RHOB</name>
<dbReference type="InterPro" id="IPR009057">
    <property type="entry name" value="Homeodomain-like_sf"/>
</dbReference>
<gene>
    <name evidence="1" type="ORF">GO984_17780</name>
</gene>
<dbReference type="Gene3D" id="1.10.357.10">
    <property type="entry name" value="Tetracycline Repressor, domain 2"/>
    <property type="match status" value="1"/>
</dbReference>
<dbReference type="SUPFAM" id="SSF46689">
    <property type="entry name" value="Homeodomain-like"/>
    <property type="match status" value="1"/>
</dbReference>
<proteinExistence type="predicted"/>
<sequence>MSKPRLSQSDWIFAGFNALAELGPVALKAEVLARRIGSSKGSFYWHFTDVPSFHAAMMALWEQRAVTDVIDALAPLPDPRDRLRMLARLAQEKPTELDPNQPAESAIRAWARAAQLVRDTVDRVDSRRLEYLEALLAEAGVPPRPYARLIYATLIGLDDLPSVQGQPSNALVQLVNLILTQFPDPA</sequence>
<organism evidence="1 2">
    <name type="scientific">Parasedimentitalea huanghaiensis</name>
    <dbReference type="NCBI Taxonomy" id="2682100"/>
    <lineage>
        <taxon>Bacteria</taxon>
        <taxon>Pseudomonadati</taxon>
        <taxon>Pseudomonadota</taxon>
        <taxon>Alphaproteobacteria</taxon>
        <taxon>Rhodobacterales</taxon>
        <taxon>Paracoccaceae</taxon>
        <taxon>Parasedimentitalea</taxon>
    </lineage>
</organism>
<dbReference type="InterPro" id="IPR036271">
    <property type="entry name" value="Tet_transcr_reg_TetR-rel_C_sf"/>
</dbReference>
<dbReference type="RefSeq" id="WP_157023952.1">
    <property type="nucleotide sequence ID" value="NZ_WQLV01000013.1"/>
</dbReference>
<reference evidence="1 2" key="1">
    <citation type="submission" date="2019-12" db="EMBL/GenBank/DDBJ databases">
        <authorList>
            <person name="Zhang Y.-J."/>
        </authorList>
    </citation>
    <scope>NUCLEOTIDE SEQUENCE [LARGE SCALE GENOMIC DNA]</scope>
    <source>
        <strain evidence="1 2">CY05</strain>
    </source>
</reference>
<evidence type="ECO:0000313" key="1">
    <source>
        <dbReference type="EMBL" id="MVO17669.1"/>
    </source>
</evidence>
<dbReference type="Proteomes" id="UP000478892">
    <property type="component" value="Unassembled WGS sequence"/>
</dbReference>
<keyword evidence="2" id="KW-1185">Reference proteome</keyword>
<dbReference type="AlphaFoldDB" id="A0A6L6WL03"/>
<comment type="caution">
    <text evidence="1">The sequence shown here is derived from an EMBL/GenBank/DDBJ whole genome shotgun (WGS) entry which is preliminary data.</text>
</comment>
<dbReference type="EMBL" id="WQLV01000013">
    <property type="protein sequence ID" value="MVO17669.1"/>
    <property type="molecule type" value="Genomic_DNA"/>
</dbReference>
<protein>
    <submittedName>
        <fullName evidence="1">TetR/AcrR family transcriptional regulator</fullName>
    </submittedName>
</protein>
<dbReference type="SUPFAM" id="SSF48498">
    <property type="entry name" value="Tetracyclin repressor-like, C-terminal domain"/>
    <property type="match status" value="1"/>
</dbReference>